<accession>A0A645B616</accession>
<evidence type="ECO:0000256" key="1">
    <source>
        <dbReference type="SAM" id="MobiDB-lite"/>
    </source>
</evidence>
<dbReference type="AlphaFoldDB" id="A0A645B616"/>
<sequence>MFDVDVSGPRVPLRSVDEPGADTVRLDASGVTEAGLGASAVDGCGVDGGGVGAARLDDRRLRARGLCRGRVPYGRSRRVGAGDGPDVQVGRGRGDRRWFGLVVRRGPGREFLVRPLGLVAPGARHRDSVTRGPDDLLFRRPHRRPTPTRFSGCAPGVPGLRHTRATDRM</sequence>
<proteinExistence type="predicted"/>
<organism evidence="2">
    <name type="scientific">bioreactor metagenome</name>
    <dbReference type="NCBI Taxonomy" id="1076179"/>
    <lineage>
        <taxon>unclassified sequences</taxon>
        <taxon>metagenomes</taxon>
        <taxon>ecological metagenomes</taxon>
    </lineage>
</organism>
<name>A0A645B616_9ZZZZ</name>
<protein>
    <submittedName>
        <fullName evidence="2">Uncharacterized protein</fullName>
    </submittedName>
</protein>
<gene>
    <name evidence="2" type="ORF">SDC9_107359</name>
</gene>
<evidence type="ECO:0000313" key="2">
    <source>
        <dbReference type="EMBL" id="MPM60508.1"/>
    </source>
</evidence>
<dbReference type="EMBL" id="VSSQ01017837">
    <property type="protein sequence ID" value="MPM60508.1"/>
    <property type="molecule type" value="Genomic_DNA"/>
</dbReference>
<comment type="caution">
    <text evidence="2">The sequence shown here is derived from an EMBL/GenBank/DDBJ whole genome shotgun (WGS) entry which is preliminary data.</text>
</comment>
<reference evidence="2" key="1">
    <citation type="submission" date="2019-08" db="EMBL/GenBank/DDBJ databases">
        <authorList>
            <person name="Kucharzyk K."/>
            <person name="Murdoch R.W."/>
            <person name="Higgins S."/>
            <person name="Loffler F."/>
        </authorList>
    </citation>
    <scope>NUCLEOTIDE SEQUENCE</scope>
</reference>
<feature type="region of interest" description="Disordered" evidence="1">
    <location>
        <begin position="140"/>
        <end position="169"/>
    </location>
</feature>